<proteinExistence type="predicted"/>
<gene>
    <name evidence="1" type="ORF">KIN20_010916</name>
</gene>
<evidence type="ECO:0000313" key="1">
    <source>
        <dbReference type="EMBL" id="KAJ1354098.1"/>
    </source>
</evidence>
<reference evidence="1" key="1">
    <citation type="submission" date="2021-06" db="EMBL/GenBank/DDBJ databases">
        <title>Parelaphostrongylus tenuis whole genome reference sequence.</title>
        <authorList>
            <person name="Garwood T.J."/>
            <person name="Larsen P.A."/>
            <person name="Fountain-Jones N.M."/>
            <person name="Garbe J.R."/>
            <person name="Macchietto M.G."/>
            <person name="Kania S.A."/>
            <person name="Gerhold R.W."/>
            <person name="Richards J.E."/>
            <person name="Wolf T.M."/>
        </authorList>
    </citation>
    <scope>NUCLEOTIDE SEQUENCE</scope>
    <source>
        <strain evidence="1">MNPRO001-30</strain>
        <tissue evidence="1">Meninges</tissue>
    </source>
</reference>
<evidence type="ECO:0000313" key="2">
    <source>
        <dbReference type="Proteomes" id="UP001196413"/>
    </source>
</evidence>
<protein>
    <submittedName>
        <fullName evidence="1">Uncharacterized protein</fullName>
    </submittedName>
</protein>
<keyword evidence="2" id="KW-1185">Reference proteome</keyword>
<dbReference type="EMBL" id="JAHQIW010001965">
    <property type="protein sequence ID" value="KAJ1354098.1"/>
    <property type="molecule type" value="Genomic_DNA"/>
</dbReference>
<name>A0AAD5MC38_PARTN</name>
<dbReference type="AlphaFoldDB" id="A0AAD5MC38"/>
<comment type="caution">
    <text evidence="1">The sequence shown here is derived from an EMBL/GenBank/DDBJ whole genome shotgun (WGS) entry which is preliminary data.</text>
</comment>
<organism evidence="1 2">
    <name type="scientific">Parelaphostrongylus tenuis</name>
    <name type="common">Meningeal worm</name>
    <dbReference type="NCBI Taxonomy" id="148309"/>
    <lineage>
        <taxon>Eukaryota</taxon>
        <taxon>Metazoa</taxon>
        <taxon>Ecdysozoa</taxon>
        <taxon>Nematoda</taxon>
        <taxon>Chromadorea</taxon>
        <taxon>Rhabditida</taxon>
        <taxon>Rhabditina</taxon>
        <taxon>Rhabditomorpha</taxon>
        <taxon>Strongyloidea</taxon>
        <taxon>Metastrongylidae</taxon>
        <taxon>Parelaphostrongylus</taxon>
    </lineage>
</organism>
<accession>A0AAD5MC38</accession>
<sequence length="73" mass="8272">MINVCWKHEKHIPLPTASFSAGGRLAWLRGEAAGACSKMIDIHARPSYLSYPLLDDWVMFQDDGMRCWLHGLV</sequence>
<dbReference type="Proteomes" id="UP001196413">
    <property type="component" value="Unassembled WGS sequence"/>
</dbReference>